<evidence type="ECO:0000313" key="1">
    <source>
        <dbReference type="EMBL" id="CAA9401445.1"/>
    </source>
</evidence>
<accession>A0A6J4P6E6</accession>
<gene>
    <name evidence="1" type="ORF">AVDCRST_MAG94-5936</name>
</gene>
<reference evidence="1" key="1">
    <citation type="submission" date="2020-02" db="EMBL/GenBank/DDBJ databases">
        <authorList>
            <person name="Meier V. D."/>
        </authorList>
    </citation>
    <scope>NUCLEOTIDE SEQUENCE</scope>
    <source>
        <strain evidence="1">AVDCRST_MAG94</strain>
    </source>
</reference>
<proteinExistence type="predicted"/>
<sequence length="38" mass="4290">MGLSALTKRQFSQQRVLDPLNLTMPAQGFQRLTLMLAN</sequence>
<organism evidence="1">
    <name type="scientific">uncultured Leptolyngbya sp</name>
    <dbReference type="NCBI Taxonomy" id="332963"/>
    <lineage>
        <taxon>Bacteria</taxon>
        <taxon>Bacillati</taxon>
        <taxon>Cyanobacteriota</taxon>
        <taxon>Cyanophyceae</taxon>
        <taxon>Leptolyngbyales</taxon>
        <taxon>Leptolyngbyaceae</taxon>
        <taxon>Leptolyngbya group</taxon>
        <taxon>Leptolyngbya</taxon>
        <taxon>environmental samples</taxon>
    </lineage>
</organism>
<dbReference type="AlphaFoldDB" id="A0A6J4P6E6"/>
<protein>
    <submittedName>
        <fullName evidence="1">Uncharacterized protein</fullName>
    </submittedName>
</protein>
<name>A0A6J4P6E6_9CYAN</name>
<dbReference type="EMBL" id="CADCTY010002046">
    <property type="protein sequence ID" value="CAA9401445.1"/>
    <property type="molecule type" value="Genomic_DNA"/>
</dbReference>